<keyword evidence="5" id="KW-0378">Hydrolase</keyword>
<protein>
    <recommendedName>
        <fullName evidence="2">Pro-apoptotic serine protease NMA111</fullName>
    </recommendedName>
    <alternativeName>
        <fullName evidence="3">Pro-apoptotic serine protease nma111</fullName>
    </alternativeName>
</protein>
<dbReference type="InterPro" id="IPR001478">
    <property type="entry name" value="PDZ"/>
</dbReference>
<evidence type="ECO:0000256" key="2">
    <source>
        <dbReference type="ARBA" id="ARBA00020338"/>
    </source>
</evidence>
<dbReference type="PANTHER" id="PTHR46366:SF1">
    <property type="entry name" value="PDZ DOMAIN-CONTAINING PROTEIN C1685.05"/>
    <property type="match status" value="1"/>
</dbReference>
<dbReference type="EMBL" id="AUZX01005048">
    <property type="protein sequence ID" value="EQD69252.1"/>
    <property type="molecule type" value="Genomic_DNA"/>
</dbReference>
<dbReference type="InterPro" id="IPR025926">
    <property type="entry name" value="PDZ-like_dom"/>
</dbReference>
<accession>T1BHX1</accession>
<dbReference type="SMART" id="SM00228">
    <property type="entry name" value="PDZ"/>
    <property type="match status" value="1"/>
</dbReference>
<dbReference type="CDD" id="cd06786">
    <property type="entry name" value="cpPDZ1_ScNma111-like"/>
    <property type="match status" value="1"/>
</dbReference>
<dbReference type="SUPFAM" id="SSF50156">
    <property type="entry name" value="PDZ domain-like"/>
    <property type="match status" value="1"/>
</dbReference>
<dbReference type="SUPFAM" id="SSF50494">
    <property type="entry name" value="Trypsin-like serine proteases"/>
    <property type="match status" value="1"/>
</dbReference>
<comment type="caution">
    <text evidence="5">The sequence shown here is derived from an EMBL/GenBank/DDBJ whole genome shotgun (WGS) entry which is preliminary data.</text>
</comment>
<dbReference type="PROSITE" id="PS50106">
    <property type="entry name" value="PDZ"/>
    <property type="match status" value="1"/>
</dbReference>
<dbReference type="InterPro" id="IPR036034">
    <property type="entry name" value="PDZ_sf"/>
</dbReference>
<dbReference type="InterPro" id="IPR009003">
    <property type="entry name" value="Peptidase_S1_PA"/>
</dbReference>
<reference evidence="5" key="1">
    <citation type="submission" date="2013-08" db="EMBL/GenBank/DDBJ databases">
        <authorList>
            <person name="Mendez C."/>
            <person name="Richter M."/>
            <person name="Ferrer M."/>
            <person name="Sanchez J."/>
        </authorList>
    </citation>
    <scope>NUCLEOTIDE SEQUENCE</scope>
</reference>
<feature type="domain" description="PDZ" evidence="4">
    <location>
        <begin position="38"/>
        <end position="64"/>
    </location>
</feature>
<evidence type="ECO:0000313" key="5">
    <source>
        <dbReference type="EMBL" id="EQD69252.1"/>
    </source>
</evidence>
<dbReference type="GO" id="GO:0006508">
    <property type="term" value="P:proteolysis"/>
    <property type="evidence" value="ECO:0007669"/>
    <property type="project" value="UniProtKB-KW"/>
</dbReference>
<name>T1BHX1_9ZZZZ</name>
<dbReference type="Pfam" id="PF17820">
    <property type="entry name" value="PDZ_6"/>
    <property type="match status" value="1"/>
</dbReference>
<dbReference type="Pfam" id="PF12812">
    <property type="entry name" value="PDZ_1"/>
    <property type="match status" value="1"/>
</dbReference>
<dbReference type="Gene3D" id="2.30.42.10">
    <property type="match status" value="2"/>
</dbReference>
<dbReference type="InterPro" id="IPR041489">
    <property type="entry name" value="PDZ_6"/>
</dbReference>
<evidence type="ECO:0000256" key="3">
    <source>
        <dbReference type="ARBA" id="ARBA00021524"/>
    </source>
</evidence>
<reference evidence="5" key="2">
    <citation type="journal article" date="2014" name="ISME J.">
        <title>Microbial stratification in low pH oxic and suboxic macroscopic growths along an acid mine drainage.</title>
        <authorList>
            <person name="Mendez-Garcia C."/>
            <person name="Mesa V."/>
            <person name="Sprenger R.R."/>
            <person name="Richter M."/>
            <person name="Diez M.S."/>
            <person name="Solano J."/>
            <person name="Bargiela R."/>
            <person name="Golyshina O.V."/>
            <person name="Manteca A."/>
            <person name="Ramos J.L."/>
            <person name="Gallego J.R."/>
            <person name="Llorente I."/>
            <person name="Martins Dos Santos V.A."/>
            <person name="Jensen O.N."/>
            <person name="Pelaez A.I."/>
            <person name="Sanchez J."/>
            <person name="Ferrer M."/>
        </authorList>
    </citation>
    <scope>NUCLEOTIDE SEQUENCE</scope>
</reference>
<keyword evidence="5" id="KW-0645">Protease</keyword>
<comment type="function">
    <text evidence="1">Nuclear serine protease which mediates apoptosis.</text>
</comment>
<dbReference type="Gene3D" id="2.40.10.120">
    <property type="match status" value="1"/>
</dbReference>
<feature type="non-terminal residue" evidence="5">
    <location>
        <position position="455"/>
    </location>
</feature>
<organism evidence="5">
    <name type="scientific">mine drainage metagenome</name>
    <dbReference type="NCBI Taxonomy" id="410659"/>
    <lineage>
        <taxon>unclassified sequences</taxon>
        <taxon>metagenomes</taxon>
        <taxon>ecological metagenomes</taxon>
    </lineage>
</organism>
<gene>
    <name evidence="5" type="ORF">B1A_06978</name>
</gene>
<evidence type="ECO:0000256" key="1">
    <source>
        <dbReference type="ARBA" id="ARBA00002558"/>
    </source>
</evidence>
<dbReference type="PANTHER" id="PTHR46366">
    <property type="entry name" value="PRO-APOPTOTIC SERINE PROTEASE NMA111"/>
    <property type="match status" value="1"/>
</dbReference>
<feature type="non-terminal residue" evidence="5">
    <location>
        <position position="1"/>
    </location>
</feature>
<sequence>TLYTVFHYMPFYKLQRLGLPASLESAVRKVFPQRTGMLVVSTVLPGSPSARVLQPGDILVRVNGHYITAFWPLERILDHSVGRQVRLQIERGGRLISVVLPDGDLNALTPKAYVQFGNAVVNTLSYEMALQLNVPPRGVWVANPGFVFGAAGVPRGAVIHSIDSWPIDNLQDFRRALAKLADGQYATVRFTIAADPNTTHLAYFRMDRRWFPAEYCVRDDKLDAWPCTPLPPGPPPPPPPVSATRFPVYRNPLLTRLAHSLVSVTFSMPYSVSGVTEHYYHGTGVVVDAKRGWVVVDRNTVPVPLGDVTVTFAGTLQVPGRVVYVSPIHNLAVVAYNPRLIGSTPVRTAKLTPRPLEAGQPVDVIGIGANNDLHFRATRISSIEPLELPLSRTALFRDTNIESIQLVNPPDNFDGVLTNARGNVLGLWSSFAFDTANGVGQDLQGVPIEPVEAMI</sequence>
<proteinExistence type="predicted"/>
<dbReference type="AlphaFoldDB" id="T1BHX1"/>
<dbReference type="GO" id="GO:0008233">
    <property type="term" value="F:peptidase activity"/>
    <property type="evidence" value="ECO:0007669"/>
    <property type="project" value="UniProtKB-KW"/>
</dbReference>
<evidence type="ECO:0000259" key="4">
    <source>
        <dbReference type="PROSITE" id="PS50106"/>
    </source>
</evidence>